<reference evidence="4 5" key="1">
    <citation type="journal article" date="2016" name="Int. J. Syst. Evol. Microbiol.">
        <title>Agromyces aureus sp. nov., isolated from the rhizosphere of Salix caprea L. grown in a heavy-metal-contaminated soil.</title>
        <authorList>
            <person name="Corretto E."/>
            <person name="Antonielli L."/>
            <person name="Sessitsch A."/>
            <person name="Compant S."/>
            <person name="Gorfer M."/>
            <person name="Kuffner M."/>
            <person name="Brader G."/>
        </authorList>
    </citation>
    <scope>NUCLEOTIDE SEQUENCE [LARGE SCALE GENOMIC DNA]</scope>
    <source>
        <strain evidence="4 5">AR33</strain>
    </source>
</reference>
<name>A0A191WBA0_9MICO</name>
<feature type="region of interest" description="Disordered" evidence="1">
    <location>
        <begin position="857"/>
        <end position="886"/>
    </location>
</feature>
<dbReference type="Pfam" id="PF01841">
    <property type="entry name" value="Transglut_core"/>
    <property type="match status" value="1"/>
</dbReference>
<dbReference type="RefSeq" id="WP_067871919.1">
    <property type="nucleotide sequence ID" value="NZ_CP013979.1"/>
</dbReference>
<accession>A0A191WBA0</accession>
<keyword evidence="2" id="KW-0472">Membrane</keyword>
<keyword evidence="5" id="KW-1185">Reference proteome</keyword>
<dbReference type="InterPro" id="IPR002931">
    <property type="entry name" value="Transglutaminase-like"/>
</dbReference>
<feature type="transmembrane region" description="Helical" evidence="2">
    <location>
        <begin position="158"/>
        <end position="176"/>
    </location>
</feature>
<keyword evidence="2" id="KW-1133">Transmembrane helix</keyword>
<feature type="compositionally biased region" description="Basic and acidic residues" evidence="1">
    <location>
        <begin position="671"/>
        <end position="683"/>
    </location>
</feature>
<dbReference type="InterPro" id="IPR038765">
    <property type="entry name" value="Papain-like_cys_pep_sf"/>
</dbReference>
<sequence length="886" mass="91013">MSAPQPDTASRARDLLGIAYVVVAGLLATVAAWPVYESVRMPVAAAVGMLAGLGLAWAARRAPVSGVARALLLVPATAVVYALIVVPVAIPSAVGAPLMWIAGIRDGFVGVVVGWKQLLTLSLPLGEYQAVLVPFLLVMLVGTLVAAMLVVPDRSASPFAVVVGLGMSGFGLAFGSSAIGDPLVVGPVTVPAPRELVVAVGGLVAALAWLLLRSRSIRAVALRRASADTVQRSSLTGWSAFRRRSLATALVLAALVVGAVVTPAAAGFAQREALRDRIDPEVVLRQTATPLASYRSAFTADRVDEPWLALDGDTTGVERLRLATLDTYDGETFHVGAGEGAADAAASRFSRLPRAAVRAPGDVEFGVSVEPGYSGIWVPAPQGLRAAPDFSGDRAAALDDGFHRSGDGATSIDIAAVSSDATGAANGADAGSTDAAGPTASSASSATRGLALGDEYRLVAAPDRRADLDEPGATPLLDVEEYPALAAWIELQEQPDTSAGFLELVQRLRDRGYLSHAAVDGPDAAGWIAGLGGGYTFIPSYSGHSKARIEALFTQLVEQQRLAGPEASDAALVAGVGDDEQFAVAVALLARALGYESRVVLGFRLAGAEEVPGVATCADVCAGGALTVWTEVTGSSGAGGGSGTSTSGAWTPIDATPQFEVAPSLIREGEQLPEHPTTPDRPETATIDPPSAQSESSDAEAAPAGEEPAGPLALAAWVRWTALGVAALALLLLPVLVLLAAKGVRSGRRRREADPEVRIVGAWDDLIDLYAEHGVLTAQLGTRADTARASGRQAATELAGIVERAVFAGDPPDGDDARAAWALVDAERAELAAGARLRRRLAARLSLAALTRSALPGHVRTGRPTPDRSISASLTPARAALEEPAR</sequence>
<feature type="region of interest" description="Disordered" evidence="1">
    <location>
        <begin position="423"/>
        <end position="446"/>
    </location>
</feature>
<proteinExistence type="predicted"/>
<feature type="region of interest" description="Disordered" evidence="1">
    <location>
        <begin position="634"/>
        <end position="653"/>
    </location>
</feature>
<feature type="domain" description="Transglutaminase-like" evidence="3">
    <location>
        <begin position="560"/>
        <end position="654"/>
    </location>
</feature>
<reference evidence="5" key="2">
    <citation type="submission" date="2016-01" db="EMBL/GenBank/DDBJ databases">
        <title>Complete genome sequence of Agromyces aureus AR33T and comparison with related organisms.</title>
        <authorList>
            <person name="Corretto E."/>
            <person name="Antonielli L."/>
            <person name="Sessitsch A."/>
            <person name="Brader G."/>
        </authorList>
    </citation>
    <scope>NUCLEOTIDE SEQUENCE [LARGE SCALE GENOMIC DNA]</scope>
    <source>
        <strain evidence="5">AR33</strain>
    </source>
</reference>
<dbReference type="SUPFAM" id="SSF54001">
    <property type="entry name" value="Cysteine proteinases"/>
    <property type="match status" value="1"/>
</dbReference>
<feature type="compositionally biased region" description="Low complexity" evidence="1">
    <location>
        <begin position="688"/>
        <end position="706"/>
    </location>
</feature>
<evidence type="ECO:0000259" key="3">
    <source>
        <dbReference type="Pfam" id="PF01841"/>
    </source>
</evidence>
<evidence type="ECO:0000256" key="1">
    <source>
        <dbReference type="SAM" id="MobiDB-lite"/>
    </source>
</evidence>
<organism evidence="4 5">
    <name type="scientific">Agromyces aureus</name>
    <dbReference type="NCBI Taxonomy" id="453304"/>
    <lineage>
        <taxon>Bacteria</taxon>
        <taxon>Bacillati</taxon>
        <taxon>Actinomycetota</taxon>
        <taxon>Actinomycetes</taxon>
        <taxon>Micrococcales</taxon>
        <taxon>Microbacteriaceae</taxon>
        <taxon>Agromyces</taxon>
    </lineage>
</organism>
<dbReference type="AlphaFoldDB" id="A0A191WBA0"/>
<dbReference type="OrthoDB" id="3651060at2"/>
<dbReference type="Proteomes" id="UP000078437">
    <property type="component" value="Chromosome"/>
</dbReference>
<dbReference type="STRING" id="453304.ATC03_00760"/>
<feature type="region of interest" description="Disordered" evidence="1">
    <location>
        <begin position="671"/>
        <end position="706"/>
    </location>
</feature>
<feature type="transmembrane region" description="Helical" evidence="2">
    <location>
        <begin position="39"/>
        <end position="58"/>
    </location>
</feature>
<evidence type="ECO:0000313" key="5">
    <source>
        <dbReference type="Proteomes" id="UP000078437"/>
    </source>
</evidence>
<feature type="transmembrane region" description="Helical" evidence="2">
    <location>
        <begin position="12"/>
        <end position="33"/>
    </location>
</feature>
<dbReference type="KEGG" id="agy:ATC03_00760"/>
<feature type="transmembrane region" description="Helical" evidence="2">
    <location>
        <begin position="246"/>
        <end position="269"/>
    </location>
</feature>
<feature type="transmembrane region" description="Helical" evidence="2">
    <location>
        <begin position="70"/>
        <end position="90"/>
    </location>
</feature>
<evidence type="ECO:0000256" key="2">
    <source>
        <dbReference type="SAM" id="Phobius"/>
    </source>
</evidence>
<feature type="transmembrane region" description="Helical" evidence="2">
    <location>
        <begin position="717"/>
        <end position="741"/>
    </location>
</feature>
<gene>
    <name evidence="4" type="ORF">ATC03_00760</name>
</gene>
<feature type="transmembrane region" description="Helical" evidence="2">
    <location>
        <begin position="196"/>
        <end position="214"/>
    </location>
</feature>
<keyword evidence="2" id="KW-0812">Transmembrane</keyword>
<protein>
    <recommendedName>
        <fullName evidence="3">Transglutaminase-like domain-containing protein</fullName>
    </recommendedName>
</protein>
<evidence type="ECO:0000313" key="4">
    <source>
        <dbReference type="EMBL" id="ANJ25517.1"/>
    </source>
</evidence>
<feature type="transmembrane region" description="Helical" evidence="2">
    <location>
        <begin position="128"/>
        <end position="151"/>
    </location>
</feature>
<dbReference type="EMBL" id="CP013979">
    <property type="protein sequence ID" value="ANJ25517.1"/>
    <property type="molecule type" value="Genomic_DNA"/>
</dbReference>